<evidence type="ECO:0000313" key="15">
    <source>
        <dbReference type="EMBL" id="EIC20603.1"/>
    </source>
</evidence>
<dbReference type="InterPro" id="IPR003758">
    <property type="entry name" value="LpxK"/>
</dbReference>
<keyword evidence="5 13" id="KW-0444">Lipid biosynthesis</keyword>
<organism evidence="15 16">
    <name type="scientific">Thiorhodovibrio frisius</name>
    <dbReference type="NCBI Taxonomy" id="631362"/>
    <lineage>
        <taxon>Bacteria</taxon>
        <taxon>Pseudomonadati</taxon>
        <taxon>Pseudomonadota</taxon>
        <taxon>Gammaproteobacteria</taxon>
        <taxon>Chromatiales</taxon>
        <taxon>Chromatiaceae</taxon>
        <taxon>Thiorhodovibrio</taxon>
    </lineage>
</organism>
<accession>H8Z5N3</accession>
<dbReference type="HAMAP" id="MF_00409">
    <property type="entry name" value="LpxK"/>
    <property type="match status" value="1"/>
</dbReference>
<dbReference type="GO" id="GO:0009244">
    <property type="term" value="P:lipopolysaccharide core region biosynthetic process"/>
    <property type="evidence" value="ECO:0007669"/>
    <property type="project" value="TreeGrafter"/>
</dbReference>
<dbReference type="eggNOG" id="COG1663">
    <property type="taxonomic scope" value="Bacteria"/>
</dbReference>
<reference evidence="16" key="1">
    <citation type="submission" date="2011-06" db="EMBL/GenBank/DDBJ databases">
        <authorList>
            <consortium name="US DOE Joint Genome Institute (JGI-PGF)"/>
            <person name="Lucas S."/>
            <person name="Han J."/>
            <person name="Lapidus A."/>
            <person name="Cheng J.-F."/>
            <person name="Goodwin L."/>
            <person name="Pitluck S."/>
            <person name="Peters L."/>
            <person name="Land M.L."/>
            <person name="Hauser L."/>
            <person name="Vogl K."/>
            <person name="Liu Z."/>
            <person name="Overmann J."/>
            <person name="Frigaard N.-U."/>
            <person name="Bryant D.A."/>
            <person name="Woyke T.J."/>
        </authorList>
    </citation>
    <scope>NUCLEOTIDE SEQUENCE [LARGE SCALE GENOMIC DNA]</scope>
    <source>
        <strain evidence="16">970</strain>
    </source>
</reference>
<evidence type="ECO:0000256" key="14">
    <source>
        <dbReference type="SAM" id="MobiDB-lite"/>
    </source>
</evidence>
<dbReference type="EC" id="2.7.1.130" evidence="3 13"/>
<evidence type="ECO:0000256" key="6">
    <source>
        <dbReference type="ARBA" id="ARBA00022556"/>
    </source>
</evidence>
<dbReference type="GO" id="GO:0005524">
    <property type="term" value="F:ATP binding"/>
    <property type="evidence" value="ECO:0007669"/>
    <property type="project" value="UniProtKB-UniRule"/>
</dbReference>
<dbReference type="InterPro" id="IPR027417">
    <property type="entry name" value="P-loop_NTPase"/>
</dbReference>
<keyword evidence="10 13" id="KW-0067">ATP-binding</keyword>
<dbReference type="UniPathway" id="UPA00359">
    <property type="reaction ID" value="UER00482"/>
</dbReference>
<dbReference type="RefSeq" id="WP_009151006.1">
    <property type="nucleotide sequence ID" value="NZ_CP121471.1"/>
</dbReference>
<dbReference type="EMBL" id="JH603170">
    <property type="protein sequence ID" value="EIC20603.1"/>
    <property type="molecule type" value="Genomic_DNA"/>
</dbReference>
<sequence length="353" mass="39249">MQVRLNQLSTQLQALWYGPAHPFVRLLAPLGWLYCGIAAARAALWRWRWRQPPEAEQRIPAPVIVVGNLTVGGTGKTPLVLWLAQHLRERGWRPGILTRGYRGQSQGEPRQVPADGDPRDHGDEPVLLAARSGCPVMAGADRVAAAQRLVSECGCNLLLADDGLQHYRLRRNLEILLVDGRRGFGNRRCLPAGPLREPFTRARRADILLTNGGAEDGQPRMELRPQRALNLADSRQTRALAQFIGSPVAAVAGIGHPEQFFALLERQGLRITRLPYPDHHGFTREDCLQWPQGPVLMTEKDAVKCRAFAERRHWYLPVTAVPNAAFINALEQHIRLLEAARAPSSTKAMEPPG</sequence>
<evidence type="ECO:0000256" key="5">
    <source>
        <dbReference type="ARBA" id="ARBA00022516"/>
    </source>
</evidence>
<evidence type="ECO:0000256" key="8">
    <source>
        <dbReference type="ARBA" id="ARBA00022741"/>
    </source>
</evidence>
<dbReference type="STRING" id="631362.Thi970DRAFT_04257"/>
<keyword evidence="16" id="KW-1185">Reference proteome</keyword>
<dbReference type="PANTHER" id="PTHR42724">
    <property type="entry name" value="TETRAACYLDISACCHARIDE 4'-KINASE"/>
    <property type="match status" value="1"/>
</dbReference>
<reference evidence="15 16" key="2">
    <citation type="submission" date="2011-11" db="EMBL/GenBank/DDBJ databases">
        <authorList>
            <consortium name="US DOE Joint Genome Institute"/>
            <person name="Lucas S."/>
            <person name="Han J."/>
            <person name="Lapidus A."/>
            <person name="Cheng J.-F."/>
            <person name="Goodwin L."/>
            <person name="Pitluck S."/>
            <person name="Peters L."/>
            <person name="Ovchinnikova G."/>
            <person name="Zhang X."/>
            <person name="Detter J.C."/>
            <person name="Han C."/>
            <person name="Tapia R."/>
            <person name="Land M."/>
            <person name="Hauser L."/>
            <person name="Kyrpides N."/>
            <person name="Ivanova N."/>
            <person name="Pagani I."/>
            <person name="Vogl K."/>
            <person name="Liu Z."/>
            <person name="Overmann J."/>
            <person name="Frigaard N.-U."/>
            <person name="Bryant D."/>
            <person name="Woyke T."/>
        </authorList>
    </citation>
    <scope>NUCLEOTIDE SEQUENCE [LARGE SCALE GENOMIC DNA]</scope>
    <source>
        <strain evidence="15 16">970</strain>
    </source>
</reference>
<evidence type="ECO:0000256" key="11">
    <source>
        <dbReference type="ARBA" id="ARBA00023098"/>
    </source>
</evidence>
<keyword evidence="11 13" id="KW-0443">Lipid metabolism</keyword>
<dbReference type="PANTHER" id="PTHR42724:SF1">
    <property type="entry name" value="TETRAACYLDISACCHARIDE 4'-KINASE, MITOCHONDRIAL-RELATED"/>
    <property type="match status" value="1"/>
</dbReference>
<keyword evidence="8 13" id="KW-0547">Nucleotide-binding</keyword>
<evidence type="ECO:0000256" key="12">
    <source>
        <dbReference type="ARBA" id="ARBA00029757"/>
    </source>
</evidence>
<proteinExistence type="inferred from homology"/>
<keyword evidence="9 13" id="KW-0418">Kinase</keyword>
<dbReference type="OrthoDB" id="9766423at2"/>
<dbReference type="GO" id="GO:0009245">
    <property type="term" value="P:lipid A biosynthetic process"/>
    <property type="evidence" value="ECO:0007669"/>
    <property type="project" value="UniProtKB-UniRule"/>
</dbReference>
<evidence type="ECO:0000256" key="10">
    <source>
        <dbReference type="ARBA" id="ARBA00022840"/>
    </source>
</evidence>
<name>H8Z5N3_9GAMM</name>
<keyword evidence="7 13" id="KW-0808">Transferase</keyword>
<evidence type="ECO:0000256" key="9">
    <source>
        <dbReference type="ARBA" id="ARBA00022777"/>
    </source>
</evidence>
<feature type="region of interest" description="Disordered" evidence="14">
    <location>
        <begin position="97"/>
        <end position="122"/>
    </location>
</feature>
<keyword evidence="6 13" id="KW-0441">Lipid A biosynthesis</keyword>
<comment type="similarity">
    <text evidence="13">Belongs to the LpxK family.</text>
</comment>
<gene>
    <name evidence="13" type="primary">lpxK</name>
    <name evidence="15" type="ORF">Thi970DRAFT_04257</name>
</gene>
<evidence type="ECO:0000256" key="2">
    <source>
        <dbReference type="ARBA" id="ARBA00004870"/>
    </source>
</evidence>
<evidence type="ECO:0000313" key="16">
    <source>
        <dbReference type="Proteomes" id="UP000002964"/>
    </source>
</evidence>
<comment type="pathway">
    <text evidence="2 13">Glycolipid biosynthesis; lipid IV(A) biosynthesis; lipid IV(A) from (3R)-3-hydroxytetradecanoyl-[acyl-carrier-protein] and UDP-N-acetyl-alpha-D-glucosamine: step 6/6.</text>
</comment>
<dbReference type="Pfam" id="PF02606">
    <property type="entry name" value="LpxK"/>
    <property type="match status" value="1"/>
</dbReference>
<dbReference type="NCBIfam" id="TIGR00682">
    <property type="entry name" value="lpxK"/>
    <property type="match status" value="1"/>
</dbReference>
<evidence type="ECO:0000256" key="13">
    <source>
        <dbReference type="HAMAP-Rule" id="MF_00409"/>
    </source>
</evidence>
<dbReference type="SUPFAM" id="SSF52540">
    <property type="entry name" value="P-loop containing nucleoside triphosphate hydrolases"/>
    <property type="match status" value="1"/>
</dbReference>
<evidence type="ECO:0000256" key="7">
    <source>
        <dbReference type="ARBA" id="ARBA00022679"/>
    </source>
</evidence>
<dbReference type="CDD" id="cd01983">
    <property type="entry name" value="SIMIBI"/>
    <property type="match status" value="1"/>
</dbReference>
<dbReference type="AlphaFoldDB" id="H8Z5N3"/>
<dbReference type="GO" id="GO:0005886">
    <property type="term" value="C:plasma membrane"/>
    <property type="evidence" value="ECO:0007669"/>
    <property type="project" value="TreeGrafter"/>
</dbReference>
<comment type="function">
    <text evidence="1 13">Transfers the gamma-phosphate of ATP to the 4'-position of a tetraacyldisaccharide 1-phosphate intermediate (termed DS-1-P) to form tetraacyldisaccharide 1,4'-bis-phosphate (lipid IVA).</text>
</comment>
<feature type="binding site" evidence="13">
    <location>
        <begin position="70"/>
        <end position="77"/>
    </location>
    <ligand>
        <name>ATP</name>
        <dbReference type="ChEBI" id="CHEBI:30616"/>
    </ligand>
</feature>
<evidence type="ECO:0000256" key="1">
    <source>
        <dbReference type="ARBA" id="ARBA00002274"/>
    </source>
</evidence>
<protein>
    <recommendedName>
        <fullName evidence="4 13">Tetraacyldisaccharide 4'-kinase</fullName>
        <ecNumber evidence="3 13">2.7.1.130</ecNumber>
    </recommendedName>
    <alternativeName>
        <fullName evidence="12 13">Lipid A 4'-kinase</fullName>
    </alternativeName>
</protein>
<evidence type="ECO:0000256" key="3">
    <source>
        <dbReference type="ARBA" id="ARBA00012071"/>
    </source>
</evidence>
<comment type="catalytic activity">
    <reaction evidence="13">
        <text>a lipid A disaccharide + ATP = a lipid IVA + ADP + H(+)</text>
        <dbReference type="Rhea" id="RHEA:67840"/>
        <dbReference type="ChEBI" id="CHEBI:15378"/>
        <dbReference type="ChEBI" id="CHEBI:30616"/>
        <dbReference type="ChEBI" id="CHEBI:176343"/>
        <dbReference type="ChEBI" id="CHEBI:176425"/>
        <dbReference type="ChEBI" id="CHEBI:456216"/>
        <dbReference type="EC" id="2.7.1.130"/>
    </reaction>
</comment>
<dbReference type="HOGENOM" id="CLU_038816_2_0_6"/>
<dbReference type="Proteomes" id="UP000002964">
    <property type="component" value="Unassembled WGS sequence"/>
</dbReference>
<evidence type="ECO:0000256" key="4">
    <source>
        <dbReference type="ARBA" id="ARBA00016436"/>
    </source>
</evidence>
<dbReference type="GO" id="GO:0009029">
    <property type="term" value="F:lipid-A 4'-kinase activity"/>
    <property type="evidence" value="ECO:0007669"/>
    <property type="project" value="UniProtKB-UniRule"/>
</dbReference>